<reference evidence="1" key="1">
    <citation type="submission" date="2021-04" db="EMBL/GenBank/DDBJ databases">
        <title>Isolation and polyphasic classification of algal microorganism.</title>
        <authorList>
            <person name="Wang S."/>
        </authorList>
    </citation>
    <scope>NUCLEOTIDE SEQUENCE</scope>
    <source>
        <strain evidence="1">720a</strain>
    </source>
</reference>
<dbReference type="EMBL" id="JAGSOT010000006">
    <property type="protein sequence ID" value="MBR7795030.1"/>
    <property type="molecule type" value="Genomic_DNA"/>
</dbReference>
<accession>A0A941IB91</accession>
<gene>
    <name evidence="1" type="ORF">KCX74_03120</name>
</gene>
<evidence type="ECO:0000313" key="2">
    <source>
        <dbReference type="Proteomes" id="UP000675284"/>
    </source>
</evidence>
<sequence>MEINNMYQPGEVVYVIIRNPHAQDVAQVQQAAVVENPELPQELALFIYETYYPLTDEIAVYKSANEAEEAYQAAFGLPEQGDYNG</sequence>
<dbReference type="Proteomes" id="UP000675284">
    <property type="component" value="Unassembled WGS sequence"/>
</dbReference>
<evidence type="ECO:0000313" key="1">
    <source>
        <dbReference type="EMBL" id="MBR7795030.1"/>
    </source>
</evidence>
<dbReference type="InterPro" id="IPR022608">
    <property type="entry name" value="Tscrpt_reg_SplA"/>
</dbReference>
<organism evidence="1 2">
    <name type="scientific">Virgibacillus salarius</name>
    <dbReference type="NCBI Taxonomy" id="447199"/>
    <lineage>
        <taxon>Bacteria</taxon>
        <taxon>Bacillati</taxon>
        <taxon>Bacillota</taxon>
        <taxon>Bacilli</taxon>
        <taxon>Bacillales</taxon>
        <taxon>Bacillaceae</taxon>
        <taxon>Virgibacillus</taxon>
    </lineage>
</organism>
<protein>
    <submittedName>
        <fullName evidence="1">Transcriptional regulator</fullName>
    </submittedName>
</protein>
<dbReference type="AlphaFoldDB" id="A0A941IB91"/>
<name>A0A941IB91_9BACI</name>
<keyword evidence="2" id="KW-1185">Reference proteome</keyword>
<comment type="caution">
    <text evidence="1">The sequence shown here is derived from an EMBL/GenBank/DDBJ whole genome shotgun (WGS) entry which is preliminary data.</text>
</comment>
<dbReference type="Pfam" id="PF11132">
    <property type="entry name" value="SplA"/>
    <property type="match status" value="1"/>
</dbReference>
<proteinExistence type="predicted"/>